<feature type="region of interest" description="Disordered" evidence="2">
    <location>
        <begin position="1"/>
        <end position="66"/>
    </location>
</feature>
<evidence type="ECO:0000256" key="1">
    <source>
        <dbReference type="ARBA" id="ARBA00023242"/>
    </source>
</evidence>
<feature type="domain" description="WRC" evidence="3">
    <location>
        <begin position="65"/>
        <end position="111"/>
    </location>
</feature>
<dbReference type="Proteomes" id="UP000660262">
    <property type="component" value="Unassembled WGS sequence"/>
</dbReference>
<sequence length="327" mass="35315">MSCCGGGGGGVKDSKQLQKLKRSASFDNVDDNNVTANVLRPPPPLPDDAAAAPEAPPSPQENENDLDLQQCQRTDGRAWRCRNLEVWKGAKFCAKHRERGKKQRRIKQQESAAAAAAAAPPPPPLPAVMQPLTSTHVFPLYPNPLHISNPGAKPVIAPCGPACECMSTAQREPDDDLTCQCTGLPVCNCHGLRCPPLMFGGVSLDVMPAVPSTVVARETNHCALPLAGDLRPNTHGKGKRMETEEQARKYLRQTFPQQLLAMKDRYETAINLLSDAEQHGVMLSVKSSTGLDVSTWGQSGRSKIPTHHEYHVSTDEEGDAVAISLLL</sequence>
<organism evidence="4 5">
    <name type="scientific">Pycnococcus provasolii</name>
    <dbReference type="NCBI Taxonomy" id="41880"/>
    <lineage>
        <taxon>Eukaryota</taxon>
        <taxon>Viridiplantae</taxon>
        <taxon>Chlorophyta</taxon>
        <taxon>Pseudoscourfieldiophyceae</taxon>
        <taxon>Pseudoscourfieldiales</taxon>
        <taxon>Pycnococcaceae</taxon>
        <taxon>Pycnococcus</taxon>
    </lineage>
</organism>
<feature type="region of interest" description="Disordered" evidence="2">
    <location>
        <begin position="98"/>
        <end position="122"/>
    </location>
</feature>
<name>A0A830HHI0_9CHLO</name>
<dbReference type="EMBL" id="BNJQ01000012">
    <property type="protein sequence ID" value="GHP06308.1"/>
    <property type="molecule type" value="Genomic_DNA"/>
</dbReference>
<comment type="caution">
    <text evidence="4">The sequence shown here is derived from an EMBL/GenBank/DDBJ whole genome shotgun (WGS) entry which is preliminary data.</text>
</comment>
<keyword evidence="5" id="KW-1185">Reference proteome</keyword>
<proteinExistence type="predicted"/>
<evidence type="ECO:0000256" key="2">
    <source>
        <dbReference type="SAM" id="MobiDB-lite"/>
    </source>
</evidence>
<dbReference type="InterPro" id="IPR014977">
    <property type="entry name" value="WRC_dom"/>
</dbReference>
<gene>
    <name evidence="4" type="ORF">PPROV_000505500</name>
</gene>
<reference evidence="4" key="1">
    <citation type="submission" date="2020-10" db="EMBL/GenBank/DDBJ databases">
        <title>Unveiling of a novel bifunctional photoreceptor, Dualchrome1, isolated from a cosmopolitan green alga.</title>
        <authorList>
            <person name="Suzuki S."/>
            <person name="Kawachi M."/>
        </authorList>
    </citation>
    <scope>NUCLEOTIDE SEQUENCE</scope>
    <source>
        <strain evidence="4">NIES 2893</strain>
    </source>
</reference>
<accession>A0A830HHI0</accession>
<dbReference type="AlphaFoldDB" id="A0A830HHI0"/>
<protein>
    <recommendedName>
        <fullName evidence="3">WRC domain-containing protein</fullName>
    </recommendedName>
</protein>
<feature type="compositionally biased region" description="Gly residues" evidence="2">
    <location>
        <begin position="1"/>
        <end position="11"/>
    </location>
</feature>
<evidence type="ECO:0000259" key="3">
    <source>
        <dbReference type="PROSITE" id="PS51667"/>
    </source>
</evidence>
<evidence type="ECO:0000313" key="5">
    <source>
        <dbReference type="Proteomes" id="UP000660262"/>
    </source>
</evidence>
<evidence type="ECO:0000313" key="4">
    <source>
        <dbReference type="EMBL" id="GHP06308.1"/>
    </source>
</evidence>
<keyword evidence="1" id="KW-0539">Nucleus</keyword>
<dbReference type="PROSITE" id="PS51667">
    <property type="entry name" value="WRC"/>
    <property type="match status" value="1"/>
</dbReference>